<name>A0ABP0N2D6_9DINO</name>
<evidence type="ECO:0000313" key="2">
    <source>
        <dbReference type="Proteomes" id="UP001642484"/>
    </source>
</evidence>
<dbReference type="Proteomes" id="UP001642484">
    <property type="component" value="Unassembled WGS sequence"/>
</dbReference>
<organism evidence="1 2">
    <name type="scientific">Durusdinium trenchii</name>
    <dbReference type="NCBI Taxonomy" id="1381693"/>
    <lineage>
        <taxon>Eukaryota</taxon>
        <taxon>Sar</taxon>
        <taxon>Alveolata</taxon>
        <taxon>Dinophyceae</taxon>
        <taxon>Suessiales</taxon>
        <taxon>Symbiodiniaceae</taxon>
        <taxon>Durusdinium</taxon>
    </lineage>
</organism>
<proteinExistence type="predicted"/>
<sequence length="150" mass="16522">MLPNVFPIYDMLKAESRSEASSNKSIEHSVQECGCVGFTLHSARSLHRFTRFPVGHVHSRLAALAVFDMNQVTSVITLLSTEVAPPAEDATTYKFNARINSASFDPALTKKKRPLPALQKAMETGMDADHQSETSDDVEALSEVVRSSWI</sequence>
<reference evidence="1 2" key="1">
    <citation type="submission" date="2024-02" db="EMBL/GenBank/DDBJ databases">
        <authorList>
            <person name="Chen Y."/>
            <person name="Shah S."/>
            <person name="Dougan E. K."/>
            <person name="Thang M."/>
            <person name="Chan C."/>
        </authorList>
    </citation>
    <scope>NUCLEOTIDE SEQUENCE [LARGE SCALE GENOMIC DNA]</scope>
</reference>
<evidence type="ECO:0000313" key="1">
    <source>
        <dbReference type="EMBL" id="CAK9057955.1"/>
    </source>
</evidence>
<dbReference type="EMBL" id="CAXAMN010021323">
    <property type="protein sequence ID" value="CAK9057955.1"/>
    <property type="molecule type" value="Genomic_DNA"/>
</dbReference>
<protein>
    <submittedName>
        <fullName evidence="1">Uncharacterized protein</fullName>
    </submittedName>
</protein>
<accession>A0ABP0N2D6</accession>
<keyword evidence="2" id="KW-1185">Reference proteome</keyword>
<comment type="caution">
    <text evidence="1">The sequence shown here is derived from an EMBL/GenBank/DDBJ whole genome shotgun (WGS) entry which is preliminary data.</text>
</comment>
<gene>
    <name evidence="1" type="ORF">CCMP2556_LOCUS28561</name>
</gene>